<dbReference type="EMBL" id="JACHWX010000003">
    <property type="protein sequence ID" value="MBB3054975.1"/>
    <property type="molecule type" value="Genomic_DNA"/>
</dbReference>
<keyword evidence="2" id="KW-1185">Reference proteome</keyword>
<sequence length="36" mass="4336">MIERGMVHSTLTLLIEYGFAERNRNEEIGITYYRCR</sequence>
<proteinExistence type="predicted"/>
<evidence type="ECO:0000313" key="2">
    <source>
        <dbReference type="Proteomes" id="UP000539265"/>
    </source>
</evidence>
<name>A0A839SAB6_9SPHI</name>
<dbReference type="AlphaFoldDB" id="A0A839SAB6"/>
<dbReference type="Proteomes" id="UP000539265">
    <property type="component" value="Unassembled WGS sequence"/>
</dbReference>
<accession>A0A839SAB6</accession>
<organism evidence="1 2">
    <name type="scientific">Mucilaginibacter gotjawali</name>
    <dbReference type="NCBI Taxonomy" id="1550579"/>
    <lineage>
        <taxon>Bacteria</taxon>
        <taxon>Pseudomonadati</taxon>
        <taxon>Bacteroidota</taxon>
        <taxon>Sphingobacteriia</taxon>
        <taxon>Sphingobacteriales</taxon>
        <taxon>Sphingobacteriaceae</taxon>
        <taxon>Mucilaginibacter</taxon>
    </lineage>
</organism>
<evidence type="ECO:0000313" key="1">
    <source>
        <dbReference type="EMBL" id="MBB3054975.1"/>
    </source>
</evidence>
<comment type="caution">
    <text evidence="1">The sequence shown here is derived from an EMBL/GenBank/DDBJ whole genome shotgun (WGS) entry which is preliminary data.</text>
</comment>
<protein>
    <submittedName>
        <fullName evidence="1">Uncharacterized protein</fullName>
    </submittedName>
</protein>
<reference evidence="1" key="1">
    <citation type="submission" date="2020-08" db="EMBL/GenBank/DDBJ databases">
        <title>Genomic Encyclopedia of Type Strains, Phase III (KMG-III): the genomes of soil and plant-associated and newly described type strains.</title>
        <authorList>
            <person name="Whitman W."/>
        </authorList>
    </citation>
    <scope>NUCLEOTIDE SEQUENCE [LARGE SCALE GENOMIC DNA]</scope>
    <source>
        <strain evidence="1">CECT 8628</strain>
    </source>
</reference>
<gene>
    <name evidence="1" type="ORF">FHS11_001392</name>
</gene>